<dbReference type="Proteomes" id="UP000280861">
    <property type="component" value="Unassembled WGS sequence"/>
</dbReference>
<dbReference type="EMBL" id="UXAU01000009">
    <property type="protein sequence ID" value="VDC18374.1"/>
    <property type="molecule type" value="Genomic_DNA"/>
</dbReference>
<dbReference type="OrthoDB" id="4945940at2"/>
<evidence type="ECO:0008006" key="3">
    <source>
        <dbReference type="Google" id="ProtNLM"/>
    </source>
</evidence>
<sequence length="135" mass="14230">MISDQPLDARVVTLDVLADALTAALLSEPGLLRLEPTVRSVMQKFKITSRLLRQDAGSGTGEPAMATRDGLQLTAAGGAVHVQADIATAFEHRALGLAERAQEVIAETIRRSGLEVGEVDITILAIESSPGHQGH</sequence>
<keyword evidence="2" id="KW-1185">Reference proteome</keyword>
<accession>A0A3P5W9W0</accession>
<evidence type="ECO:0000313" key="2">
    <source>
        <dbReference type="Proteomes" id="UP000280861"/>
    </source>
</evidence>
<evidence type="ECO:0000313" key="1">
    <source>
        <dbReference type="EMBL" id="VDC18374.1"/>
    </source>
</evidence>
<dbReference type="RefSeq" id="WP_124089927.1">
    <property type="nucleotide sequence ID" value="NZ_CBCRYA010000005.1"/>
</dbReference>
<proteinExistence type="predicted"/>
<protein>
    <recommendedName>
        <fullName evidence="3">Alkaline shock protein 23</fullName>
    </recommendedName>
</protein>
<organism evidence="1 2">
    <name type="scientific">Arthrobacter ulcerisalmonis</name>
    <dbReference type="NCBI Taxonomy" id="2483813"/>
    <lineage>
        <taxon>Bacteria</taxon>
        <taxon>Bacillati</taxon>
        <taxon>Actinomycetota</taxon>
        <taxon>Actinomycetes</taxon>
        <taxon>Micrococcales</taxon>
        <taxon>Micrococcaceae</taxon>
        <taxon>Arthrobacter</taxon>
    </lineage>
</organism>
<dbReference type="AlphaFoldDB" id="A0A3P5W9W0"/>
<name>A0A3P5W9W0_9MICC</name>
<reference evidence="1 2" key="1">
    <citation type="submission" date="2018-11" db="EMBL/GenBank/DDBJ databases">
        <authorList>
            <person name="Criscuolo A."/>
        </authorList>
    </citation>
    <scope>NUCLEOTIDE SEQUENCE [LARGE SCALE GENOMIC DNA]</scope>
    <source>
        <strain evidence="1">AT11b</strain>
    </source>
</reference>
<gene>
    <name evidence="1" type="ORF">PSET11_00240</name>
</gene>